<dbReference type="Proteomes" id="UP000242519">
    <property type="component" value="Unassembled WGS sequence"/>
</dbReference>
<dbReference type="Pfam" id="PF01063">
    <property type="entry name" value="Aminotran_4"/>
    <property type="match status" value="1"/>
</dbReference>
<dbReference type="InterPro" id="IPR001544">
    <property type="entry name" value="Aminotrans_IV"/>
</dbReference>
<dbReference type="Gene3D" id="3.30.470.10">
    <property type="match status" value="1"/>
</dbReference>
<evidence type="ECO:0000313" key="3">
    <source>
        <dbReference type="Proteomes" id="UP000242519"/>
    </source>
</evidence>
<feature type="region of interest" description="Disordered" evidence="1">
    <location>
        <begin position="144"/>
        <end position="165"/>
    </location>
</feature>
<accession>A0A218ZDM2</accession>
<dbReference type="SUPFAM" id="SSF56752">
    <property type="entry name" value="D-aminoacid aminotransferase-like PLP-dependent enzymes"/>
    <property type="match status" value="1"/>
</dbReference>
<dbReference type="InterPro" id="IPR043132">
    <property type="entry name" value="BCAT-like_C"/>
</dbReference>
<dbReference type="GO" id="GO:0003824">
    <property type="term" value="F:catalytic activity"/>
    <property type="evidence" value="ECO:0007669"/>
    <property type="project" value="InterPro"/>
</dbReference>
<gene>
    <name evidence="2" type="ORF">B2J93_1874</name>
</gene>
<dbReference type="STRING" id="503106.A0A218ZDM2"/>
<protein>
    <recommendedName>
        <fullName evidence="4">Aminodeoxychorismate lyase</fullName>
    </recommendedName>
</protein>
<dbReference type="OrthoDB" id="5288718at2759"/>
<evidence type="ECO:0000256" key="1">
    <source>
        <dbReference type="SAM" id="MobiDB-lite"/>
    </source>
</evidence>
<evidence type="ECO:0008006" key="4">
    <source>
        <dbReference type="Google" id="ProtNLM"/>
    </source>
</evidence>
<sequence length="276" mass="30118">MASPDFQLFSSLRYDPLLTSLALNSAAWDGEIERPSPFYMLPFHRDRMLQAAEHFGWTCAAEAIRGTAGFDLLLQHLTEAIDPPPPSPRRLKTLLSHDGTITVESSPCPAVTRWDLYPQQIPPPAGTAARARTPGDGDAVGGDVPEGQPWDVIPDTARTAPSSYTGYKTTNRDAYDAARARVGIQDVAETREVVLVSERNGEIMEGSLTTVFFWRGGKWTTPPVSSGGQIGTTRRWALEKGHCVEGVVKLDSLIDGEECWISNGVRGFQLGKVKLP</sequence>
<proteinExistence type="predicted"/>
<dbReference type="Gene3D" id="3.20.10.10">
    <property type="entry name" value="D-amino Acid Aminotransferase, subunit A, domain 2"/>
    <property type="match status" value="1"/>
</dbReference>
<organism evidence="2 3">
    <name type="scientific">Diplocarpon coronariae</name>
    <dbReference type="NCBI Taxonomy" id="2795749"/>
    <lineage>
        <taxon>Eukaryota</taxon>
        <taxon>Fungi</taxon>
        <taxon>Dikarya</taxon>
        <taxon>Ascomycota</taxon>
        <taxon>Pezizomycotina</taxon>
        <taxon>Leotiomycetes</taxon>
        <taxon>Helotiales</taxon>
        <taxon>Drepanopezizaceae</taxon>
        <taxon>Diplocarpon</taxon>
    </lineage>
</organism>
<dbReference type="InParanoid" id="A0A218ZDM2"/>
<dbReference type="AlphaFoldDB" id="A0A218ZDM2"/>
<evidence type="ECO:0000313" key="2">
    <source>
        <dbReference type="EMBL" id="OWP06117.1"/>
    </source>
</evidence>
<dbReference type="InterPro" id="IPR043131">
    <property type="entry name" value="BCAT-like_N"/>
</dbReference>
<comment type="caution">
    <text evidence="2">The sequence shown here is derived from an EMBL/GenBank/DDBJ whole genome shotgun (WGS) entry which is preliminary data.</text>
</comment>
<name>A0A218ZDM2_9HELO</name>
<reference evidence="2 3" key="1">
    <citation type="submission" date="2017-04" db="EMBL/GenBank/DDBJ databases">
        <title>Draft genome sequence of Marssonina coronaria NL1: causal agent of apple blotch.</title>
        <authorList>
            <person name="Cheng Q."/>
        </authorList>
    </citation>
    <scope>NUCLEOTIDE SEQUENCE [LARGE SCALE GENOMIC DNA]</scope>
    <source>
        <strain evidence="2 3">NL1</strain>
    </source>
</reference>
<keyword evidence="3" id="KW-1185">Reference proteome</keyword>
<dbReference type="EMBL" id="MZNU01000058">
    <property type="protein sequence ID" value="OWP06117.1"/>
    <property type="molecule type" value="Genomic_DNA"/>
</dbReference>
<dbReference type="InterPro" id="IPR036038">
    <property type="entry name" value="Aminotransferase-like"/>
</dbReference>